<keyword evidence="3" id="KW-1185">Reference proteome</keyword>
<dbReference type="GO" id="GO:0008270">
    <property type="term" value="F:zinc ion binding"/>
    <property type="evidence" value="ECO:0007669"/>
    <property type="project" value="InterPro"/>
</dbReference>
<dbReference type="GO" id="GO:0003676">
    <property type="term" value="F:nucleic acid binding"/>
    <property type="evidence" value="ECO:0007669"/>
    <property type="project" value="InterPro"/>
</dbReference>
<comment type="caution">
    <text evidence="2">The sequence shown here is derived from an EMBL/GenBank/DDBJ whole genome shotgun (WGS) entry which is preliminary data.</text>
</comment>
<dbReference type="InterPro" id="IPR002711">
    <property type="entry name" value="HNH"/>
</dbReference>
<dbReference type="SMART" id="SM00507">
    <property type="entry name" value="HNHc"/>
    <property type="match status" value="1"/>
</dbReference>
<dbReference type="EMBL" id="MQWD01000001">
    <property type="protein sequence ID" value="PAP78005.1"/>
    <property type="molecule type" value="Genomic_DNA"/>
</dbReference>
<reference evidence="2 3" key="1">
    <citation type="submission" date="2016-11" db="EMBL/GenBank/DDBJ databases">
        <title>Study of marine rhodopsin-containing bacteria.</title>
        <authorList>
            <person name="Yoshizawa S."/>
            <person name="Kumagai Y."/>
            <person name="Kogure K."/>
        </authorList>
    </citation>
    <scope>NUCLEOTIDE SEQUENCE [LARGE SCALE GENOMIC DNA]</scope>
    <source>
        <strain evidence="2 3">SAORIC-28</strain>
    </source>
</reference>
<accession>A0A271J4X1</accession>
<dbReference type="AlphaFoldDB" id="A0A271J4X1"/>
<dbReference type="Pfam" id="PF01844">
    <property type="entry name" value="HNH"/>
    <property type="match status" value="1"/>
</dbReference>
<dbReference type="CDD" id="cd00085">
    <property type="entry name" value="HNHc"/>
    <property type="match status" value="1"/>
</dbReference>
<feature type="domain" description="HNH nuclease" evidence="1">
    <location>
        <begin position="170"/>
        <end position="231"/>
    </location>
</feature>
<name>A0A271J4X1_9BACT</name>
<evidence type="ECO:0000313" key="2">
    <source>
        <dbReference type="EMBL" id="PAP78005.1"/>
    </source>
</evidence>
<evidence type="ECO:0000313" key="3">
    <source>
        <dbReference type="Proteomes" id="UP000216339"/>
    </source>
</evidence>
<organism evidence="2 3">
    <name type="scientific">Rubrivirga marina</name>
    <dbReference type="NCBI Taxonomy" id="1196024"/>
    <lineage>
        <taxon>Bacteria</taxon>
        <taxon>Pseudomonadati</taxon>
        <taxon>Rhodothermota</taxon>
        <taxon>Rhodothermia</taxon>
        <taxon>Rhodothermales</taxon>
        <taxon>Rubricoccaceae</taxon>
        <taxon>Rubrivirga</taxon>
    </lineage>
</organism>
<evidence type="ECO:0000259" key="1">
    <source>
        <dbReference type="SMART" id="SM00507"/>
    </source>
</evidence>
<dbReference type="Gene3D" id="1.10.30.50">
    <property type="match status" value="1"/>
</dbReference>
<proteinExistence type="predicted"/>
<gene>
    <name evidence="2" type="ORF">BSZ37_16935</name>
</gene>
<dbReference type="InterPro" id="IPR003615">
    <property type="entry name" value="HNH_nuc"/>
</dbReference>
<dbReference type="RefSeq" id="WP_179299715.1">
    <property type="nucleotide sequence ID" value="NZ_MQWD01000001.1"/>
</dbReference>
<dbReference type="GO" id="GO:0004519">
    <property type="term" value="F:endonuclease activity"/>
    <property type="evidence" value="ECO:0007669"/>
    <property type="project" value="InterPro"/>
</dbReference>
<dbReference type="Proteomes" id="UP000216339">
    <property type="component" value="Unassembled WGS sequence"/>
</dbReference>
<protein>
    <recommendedName>
        <fullName evidence="1">HNH nuclease domain-containing protein</fullName>
    </recommendedName>
</protein>
<sequence>MFTSTKRRQRFCSRSCYLAEVEPPGLTCGWCERAFRRRRADCTSFCARECVRDWQAWKAKRRAMVRARNDHARRLGPCAECGRPFVRRRGAVYCSDDCRASADRRRERERTEALHDPDERACRECQRPFVPAYGTKRRVFCSDRCARRHSNRATKAARRVRLRSNGREAFDPLEVLRRDGWRCQVCGEPTPAELRGTTVDRAPEVAHVVPLALSGAHTRANVRCECRACNRDRTAKSMPELLRAATA</sequence>